<name>A0A8S9S3K3_BRACR</name>
<dbReference type="Proteomes" id="UP000712600">
    <property type="component" value="Unassembled WGS sequence"/>
</dbReference>
<reference evidence="1" key="1">
    <citation type="submission" date="2019-12" db="EMBL/GenBank/DDBJ databases">
        <title>Genome sequencing and annotation of Brassica cretica.</title>
        <authorList>
            <person name="Studholme D.J."/>
            <person name="Sarris P."/>
        </authorList>
    </citation>
    <scope>NUCLEOTIDE SEQUENCE</scope>
    <source>
        <strain evidence="1">PFS-109/04</strain>
        <tissue evidence="1">Leaf</tissue>
    </source>
</reference>
<gene>
    <name evidence="1" type="ORF">F2Q69_00028362</name>
</gene>
<sequence length="67" mass="7303">MFGARMLLNLRKFSSSRQEELRSDVSKAVEVSNEAEVAIRGSTRDLSNTLALNPVVLEAGKKPNVAT</sequence>
<dbReference type="EMBL" id="QGKX02000088">
    <property type="protein sequence ID" value="KAF3586882.1"/>
    <property type="molecule type" value="Genomic_DNA"/>
</dbReference>
<organism evidence="1 2">
    <name type="scientific">Brassica cretica</name>
    <name type="common">Mustard</name>
    <dbReference type="NCBI Taxonomy" id="69181"/>
    <lineage>
        <taxon>Eukaryota</taxon>
        <taxon>Viridiplantae</taxon>
        <taxon>Streptophyta</taxon>
        <taxon>Embryophyta</taxon>
        <taxon>Tracheophyta</taxon>
        <taxon>Spermatophyta</taxon>
        <taxon>Magnoliopsida</taxon>
        <taxon>eudicotyledons</taxon>
        <taxon>Gunneridae</taxon>
        <taxon>Pentapetalae</taxon>
        <taxon>rosids</taxon>
        <taxon>malvids</taxon>
        <taxon>Brassicales</taxon>
        <taxon>Brassicaceae</taxon>
        <taxon>Brassiceae</taxon>
        <taxon>Brassica</taxon>
    </lineage>
</organism>
<evidence type="ECO:0000313" key="1">
    <source>
        <dbReference type="EMBL" id="KAF3586882.1"/>
    </source>
</evidence>
<evidence type="ECO:0000313" key="2">
    <source>
        <dbReference type="Proteomes" id="UP000712600"/>
    </source>
</evidence>
<comment type="caution">
    <text evidence="1">The sequence shown here is derived from an EMBL/GenBank/DDBJ whole genome shotgun (WGS) entry which is preliminary data.</text>
</comment>
<accession>A0A8S9S3K3</accession>
<protein>
    <submittedName>
        <fullName evidence="1">Uncharacterized protein</fullName>
    </submittedName>
</protein>
<proteinExistence type="predicted"/>
<dbReference type="AlphaFoldDB" id="A0A8S9S3K3"/>